<comment type="subcellular location">
    <subcellularLocation>
        <location evidence="1">Cell membrane</location>
        <topology evidence="1">Multi-pass membrane protein</topology>
    </subcellularLocation>
</comment>
<proteinExistence type="predicted"/>
<name>A0A023Q112_9GAMM</name>
<evidence type="ECO:0000313" key="9">
    <source>
        <dbReference type="EMBL" id="AHX39876.1"/>
    </source>
</evidence>
<keyword evidence="2" id="KW-1003">Cell membrane</keyword>
<feature type="domain" description="ABC3 transporter permease C-terminal" evidence="7">
    <location>
        <begin position="319"/>
        <end position="435"/>
    </location>
</feature>
<keyword evidence="5 6" id="KW-0472">Membrane</keyword>
<evidence type="ECO:0000256" key="5">
    <source>
        <dbReference type="ARBA" id="ARBA00023136"/>
    </source>
</evidence>
<evidence type="ECO:0000256" key="4">
    <source>
        <dbReference type="ARBA" id="ARBA00022989"/>
    </source>
</evidence>
<dbReference type="OrthoDB" id="8735006at2"/>
<dbReference type="InterPro" id="IPR025857">
    <property type="entry name" value="MacB_PCD"/>
</dbReference>
<evidence type="ECO:0000313" key="11">
    <source>
        <dbReference type="Proteomes" id="UP000031327"/>
    </source>
</evidence>
<dbReference type="AlphaFoldDB" id="A0A023Q112"/>
<organism evidence="9">
    <name type="scientific">Pseudoalteromonas luteoviolacea</name>
    <dbReference type="NCBI Taxonomy" id="43657"/>
    <lineage>
        <taxon>Bacteria</taxon>
        <taxon>Pseudomonadati</taxon>
        <taxon>Pseudomonadota</taxon>
        <taxon>Gammaproteobacteria</taxon>
        <taxon>Alteromonadales</taxon>
        <taxon>Pseudoalteromonadaceae</taxon>
        <taxon>Pseudoalteromonas</taxon>
    </lineage>
</organism>
<protein>
    <submittedName>
        <fullName evidence="9">ABC transporter ATP-binding protein</fullName>
    </submittedName>
</protein>
<keyword evidence="3 6" id="KW-0812">Transmembrane</keyword>
<dbReference type="InterPro" id="IPR003838">
    <property type="entry name" value="ABC3_permease_C"/>
</dbReference>
<keyword evidence="4 6" id="KW-1133">Transmembrane helix</keyword>
<reference evidence="9" key="1">
    <citation type="journal article" date="2014" name="Science">
        <title>Marine tubeworm metamorphosis induced by arrays of bacterial phage tail-like structures.</title>
        <authorList>
            <person name="Shikuma N.J."/>
            <person name="Pilhofer M."/>
            <person name="Weiss G.L."/>
            <person name="Hadfield M.G."/>
            <person name="Jensen G.J."/>
            <person name="Newman D.K."/>
        </authorList>
    </citation>
    <scope>NUCLEOTIDE SEQUENCE</scope>
    <source>
        <strain evidence="9">HI1</strain>
    </source>
</reference>
<sequence>MISYYTKLAILSLWKTRYMSLLAVIVIAVGIAATMTTYTINHMMTKDPLPSKSDSLFLVRLNNWSPESAYKNRDVETAPVYLSVQDAVNLIRHDKAQAQIPIAGFKDMLKLPSQDAVDAKMTFVRSSTRDFFSSFEVPFLYGSSWPKTSDINGEQVTVISKKLNDKLFDGQDSVGRTVELGEHQFTVVGVLDDWFVLPRFYGESTRAFKAPRDIIVPFQTQLNLELWSPNLQAFECWKETEDASVAAFWASECVWVFFWVELNGESEKRVYMDFLNSYVEQQKALGRFQRPTLNQLQSPSAYLKERDAYSSDSEIAVWLAICFFTLCLLNAMSIIMTKFQGKAGEVALRRAVGASSMDLFQQYMIETGIIGLLGGGLGLLLAQFCLFFSSQLYTHLSKNIMAMSVELMVITVVLSVLSSLVFGLFPIANAIRVQPATQLKSL</sequence>
<dbReference type="Proteomes" id="UP000031327">
    <property type="component" value="Unassembled WGS sequence"/>
</dbReference>
<dbReference type="GO" id="GO:0022857">
    <property type="term" value="F:transmembrane transporter activity"/>
    <property type="evidence" value="ECO:0007669"/>
    <property type="project" value="TreeGrafter"/>
</dbReference>
<dbReference type="EMBL" id="KF724688">
    <property type="protein sequence ID" value="AHX39876.1"/>
    <property type="molecule type" value="Genomic_DNA"/>
</dbReference>
<evidence type="ECO:0000313" key="10">
    <source>
        <dbReference type="EMBL" id="KID56085.1"/>
    </source>
</evidence>
<evidence type="ECO:0000256" key="2">
    <source>
        <dbReference type="ARBA" id="ARBA00022475"/>
    </source>
</evidence>
<feature type="domain" description="MacB-like periplasmic core" evidence="8">
    <location>
        <begin position="20"/>
        <end position="222"/>
    </location>
</feature>
<gene>
    <name evidence="10" type="ORF">JF50_17455</name>
</gene>
<feature type="transmembrane region" description="Helical" evidence="6">
    <location>
        <begin position="21"/>
        <end position="40"/>
    </location>
</feature>
<keyword evidence="9" id="KW-0067">ATP-binding</keyword>
<evidence type="ECO:0000256" key="6">
    <source>
        <dbReference type="SAM" id="Phobius"/>
    </source>
</evidence>
<accession>A0A023Q112</accession>
<dbReference type="Pfam" id="PF12704">
    <property type="entry name" value="MacB_PCD"/>
    <property type="match status" value="1"/>
</dbReference>
<dbReference type="InterPro" id="IPR050250">
    <property type="entry name" value="Macrolide_Exporter_MacB"/>
</dbReference>
<feature type="transmembrane region" description="Helical" evidence="6">
    <location>
        <begin position="315"/>
        <end position="335"/>
    </location>
</feature>
<reference evidence="10 11" key="2">
    <citation type="submission" date="2014-12" db="EMBL/GenBank/DDBJ databases">
        <title>Draft Genome Sequence of Pseudoalteromonas luteoviolacea HI1.</title>
        <authorList>
            <person name="Asahina A.Y."/>
            <person name="Hadfield M.G."/>
        </authorList>
    </citation>
    <scope>NUCLEOTIDE SEQUENCE [LARGE SCALE GENOMIC DNA]</scope>
    <source>
        <strain evidence="10 11">HI1</strain>
    </source>
</reference>
<keyword evidence="9" id="KW-0547">Nucleotide-binding</keyword>
<dbReference type="Pfam" id="PF02687">
    <property type="entry name" value="FtsX"/>
    <property type="match status" value="1"/>
</dbReference>
<dbReference type="EMBL" id="JWIC01000007">
    <property type="protein sequence ID" value="KID56085.1"/>
    <property type="molecule type" value="Genomic_DNA"/>
</dbReference>
<dbReference type="PANTHER" id="PTHR30572:SF18">
    <property type="entry name" value="ABC-TYPE MACROLIDE FAMILY EXPORT SYSTEM PERMEASE COMPONENT 2"/>
    <property type="match status" value="1"/>
</dbReference>
<evidence type="ECO:0000256" key="3">
    <source>
        <dbReference type="ARBA" id="ARBA00022692"/>
    </source>
</evidence>
<evidence type="ECO:0000259" key="8">
    <source>
        <dbReference type="Pfam" id="PF12704"/>
    </source>
</evidence>
<evidence type="ECO:0000259" key="7">
    <source>
        <dbReference type="Pfam" id="PF02687"/>
    </source>
</evidence>
<evidence type="ECO:0000256" key="1">
    <source>
        <dbReference type="ARBA" id="ARBA00004651"/>
    </source>
</evidence>
<feature type="transmembrane region" description="Helical" evidence="6">
    <location>
        <begin position="369"/>
        <end position="389"/>
    </location>
</feature>
<dbReference type="PANTHER" id="PTHR30572">
    <property type="entry name" value="MEMBRANE COMPONENT OF TRANSPORTER-RELATED"/>
    <property type="match status" value="1"/>
</dbReference>
<dbReference type="RefSeq" id="WP_039610658.1">
    <property type="nucleotide sequence ID" value="NZ_JWIC01000007.1"/>
</dbReference>
<feature type="transmembrane region" description="Helical" evidence="6">
    <location>
        <begin position="409"/>
        <end position="431"/>
    </location>
</feature>
<dbReference type="GO" id="GO:0005524">
    <property type="term" value="F:ATP binding"/>
    <property type="evidence" value="ECO:0007669"/>
    <property type="project" value="UniProtKB-KW"/>
</dbReference>
<dbReference type="GO" id="GO:0005886">
    <property type="term" value="C:plasma membrane"/>
    <property type="evidence" value="ECO:0007669"/>
    <property type="project" value="UniProtKB-SubCell"/>
</dbReference>